<reference evidence="1" key="1">
    <citation type="journal article" date="2023" name="G3 (Bethesda)">
        <title>A reference genome for the long-term kleptoplast-retaining sea slug Elysia crispata morphotype clarki.</title>
        <authorList>
            <person name="Eastman K.E."/>
            <person name="Pendleton A.L."/>
            <person name="Shaikh M.A."/>
            <person name="Suttiyut T."/>
            <person name="Ogas R."/>
            <person name="Tomko P."/>
            <person name="Gavelis G."/>
            <person name="Widhalm J.R."/>
            <person name="Wisecaver J.H."/>
        </authorList>
    </citation>
    <scope>NUCLEOTIDE SEQUENCE</scope>
    <source>
        <strain evidence="1">ECLA1</strain>
    </source>
</reference>
<evidence type="ECO:0000313" key="2">
    <source>
        <dbReference type="Proteomes" id="UP001283361"/>
    </source>
</evidence>
<keyword evidence="2" id="KW-1185">Reference proteome</keyword>
<dbReference type="Proteomes" id="UP001283361">
    <property type="component" value="Unassembled WGS sequence"/>
</dbReference>
<proteinExistence type="predicted"/>
<sequence length="75" mass="8627">MGMCKREIDDMKLETSKELGSTNDSQIERRFTEFENPCTSAHCQLAALLVSSFYSGHFEPSGYYFCRRTFSRGAR</sequence>
<protein>
    <submittedName>
        <fullName evidence="1">Uncharacterized protein</fullName>
    </submittedName>
</protein>
<dbReference type="AlphaFoldDB" id="A0AAE0ZMV6"/>
<dbReference type="EMBL" id="JAWDGP010003641">
    <property type="protein sequence ID" value="KAK3772295.1"/>
    <property type="molecule type" value="Genomic_DNA"/>
</dbReference>
<organism evidence="1 2">
    <name type="scientific">Elysia crispata</name>
    <name type="common">lettuce slug</name>
    <dbReference type="NCBI Taxonomy" id="231223"/>
    <lineage>
        <taxon>Eukaryota</taxon>
        <taxon>Metazoa</taxon>
        <taxon>Spiralia</taxon>
        <taxon>Lophotrochozoa</taxon>
        <taxon>Mollusca</taxon>
        <taxon>Gastropoda</taxon>
        <taxon>Heterobranchia</taxon>
        <taxon>Euthyneura</taxon>
        <taxon>Panpulmonata</taxon>
        <taxon>Sacoglossa</taxon>
        <taxon>Placobranchoidea</taxon>
        <taxon>Plakobranchidae</taxon>
        <taxon>Elysia</taxon>
    </lineage>
</organism>
<accession>A0AAE0ZMV6</accession>
<comment type="caution">
    <text evidence="1">The sequence shown here is derived from an EMBL/GenBank/DDBJ whole genome shotgun (WGS) entry which is preliminary data.</text>
</comment>
<gene>
    <name evidence="1" type="ORF">RRG08_065077</name>
</gene>
<evidence type="ECO:0000313" key="1">
    <source>
        <dbReference type="EMBL" id="KAK3772295.1"/>
    </source>
</evidence>
<name>A0AAE0ZMV6_9GAST</name>